<evidence type="ECO:0000259" key="1">
    <source>
        <dbReference type="Pfam" id="PF01695"/>
    </source>
</evidence>
<sequence length="48" mass="5576">WGDSFSNKIVSAAIIDRLIHHSKIFKITGDSYRLKDYKSEKSLNIRHS</sequence>
<dbReference type="Proteomes" id="UP000218335">
    <property type="component" value="Unassembled WGS sequence"/>
</dbReference>
<comment type="caution">
    <text evidence="2">The sequence shown here is derived from an EMBL/GenBank/DDBJ whole genome shotgun (WGS) entry which is preliminary data.</text>
</comment>
<protein>
    <submittedName>
        <fullName evidence="2">AAA family ATPase</fullName>
    </submittedName>
</protein>
<dbReference type="AlphaFoldDB" id="A0A2A4GXT4"/>
<name>A0A2A4GXT4_9STAP</name>
<accession>A0A2A4GXT4</accession>
<proteinExistence type="predicted"/>
<feature type="domain" description="IstB-like ATP-binding" evidence="1">
    <location>
        <begin position="1"/>
        <end position="37"/>
    </location>
</feature>
<dbReference type="EMBL" id="MWUU01000006">
    <property type="protein sequence ID" value="PCF55638.1"/>
    <property type="molecule type" value="Genomic_DNA"/>
</dbReference>
<dbReference type="InterPro" id="IPR002611">
    <property type="entry name" value="IstB_ATP-bd"/>
</dbReference>
<gene>
    <name evidence="3" type="ORF">B5C08_02570</name>
    <name evidence="2" type="ORF">B5C08_06220</name>
</gene>
<dbReference type="Gene3D" id="3.40.50.300">
    <property type="entry name" value="P-loop containing nucleotide triphosphate hydrolases"/>
    <property type="match status" value="1"/>
</dbReference>
<reference evidence="2 4" key="1">
    <citation type="journal article" date="2017" name="PLoS ONE">
        <title>Development of a real-time PCR for detection of Staphylococcus pseudintermedius using a novel automated comparison of whole-genome sequences.</title>
        <authorList>
            <person name="Verstappen K.M."/>
            <person name="Huijbregts L."/>
            <person name="Spaninks M."/>
            <person name="Wagenaar J.A."/>
            <person name="Fluit A.C."/>
            <person name="Duim B."/>
        </authorList>
    </citation>
    <scope>NUCLEOTIDE SEQUENCE [LARGE SCALE GENOMIC DNA]</scope>
    <source>
        <strain evidence="2 4">215070706401-1</strain>
    </source>
</reference>
<dbReference type="InterPro" id="IPR027417">
    <property type="entry name" value="P-loop_NTPase"/>
</dbReference>
<dbReference type="Pfam" id="PF01695">
    <property type="entry name" value="IstB_IS21"/>
    <property type="match status" value="1"/>
</dbReference>
<organism evidence="2 4">
    <name type="scientific">Staphylococcus delphini</name>
    <dbReference type="NCBI Taxonomy" id="53344"/>
    <lineage>
        <taxon>Bacteria</taxon>
        <taxon>Bacillati</taxon>
        <taxon>Bacillota</taxon>
        <taxon>Bacilli</taxon>
        <taxon>Bacillales</taxon>
        <taxon>Staphylococcaceae</taxon>
        <taxon>Staphylococcus</taxon>
        <taxon>Staphylococcus intermedius group</taxon>
    </lineage>
</organism>
<evidence type="ECO:0000313" key="4">
    <source>
        <dbReference type="Proteomes" id="UP000218335"/>
    </source>
</evidence>
<dbReference type="RefSeq" id="WP_275086729.1">
    <property type="nucleotide sequence ID" value="NZ_MWUU01000002.1"/>
</dbReference>
<evidence type="ECO:0000313" key="2">
    <source>
        <dbReference type="EMBL" id="PCF55638.1"/>
    </source>
</evidence>
<evidence type="ECO:0000313" key="3">
    <source>
        <dbReference type="EMBL" id="PCF56944.1"/>
    </source>
</evidence>
<feature type="non-terminal residue" evidence="2">
    <location>
        <position position="1"/>
    </location>
</feature>
<dbReference type="GO" id="GO:0005524">
    <property type="term" value="F:ATP binding"/>
    <property type="evidence" value="ECO:0007669"/>
    <property type="project" value="InterPro"/>
</dbReference>
<dbReference type="EMBL" id="MWUU01000002">
    <property type="protein sequence ID" value="PCF56944.1"/>
    <property type="molecule type" value="Genomic_DNA"/>
</dbReference>